<dbReference type="Pfam" id="PF06868">
    <property type="entry name" value="DUF1257"/>
    <property type="match status" value="1"/>
</dbReference>
<dbReference type="PANTHER" id="PTHR39638:SF2">
    <property type="entry name" value="YCF35"/>
    <property type="match status" value="1"/>
</dbReference>
<dbReference type="PANTHER" id="PTHR39638">
    <property type="entry name" value="YCF35"/>
    <property type="match status" value="1"/>
</dbReference>
<reference evidence="1 2" key="1">
    <citation type="journal article" date="2007" name="PLoS Genet.">
        <title>Patterns and implications of gene gain and loss in the evolution of Prochlorococcus.</title>
        <authorList>
            <person name="Kettler G.C."/>
            <person name="Martiny A.C."/>
            <person name="Huang K."/>
            <person name="Zucker J."/>
            <person name="Coleman M.L."/>
            <person name="Rodrigue S."/>
            <person name="Chen F."/>
            <person name="Lapidus A."/>
            <person name="Ferriera S."/>
            <person name="Johnson J."/>
            <person name="Steglich C."/>
            <person name="Church G.M."/>
            <person name="Richardson P."/>
            <person name="Chisholm S.W."/>
        </authorList>
    </citation>
    <scope>NUCLEOTIDE SEQUENCE [LARGE SCALE GENOMIC DNA]</scope>
    <source>
        <strain evidence="1 2">MIT 9303</strain>
    </source>
</reference>
<organism evidence="1 2">
    <name type="scientific">Prochlorococcus marinus (strain MIT 9303)</name>
    <dbReference type="NCBI Taxonomy" id="59922"/>
    <lineage>
        <taxon>Bacteria</taxon>
        <taxon>Bacillati</taxon>
        <taxon>Cyanobacteriota</taxon>
        <taxon>Cyanophyceae</taxon>
        <taxon>Synechococcales</taxon>
        <taxon>Prochlorococcaceae</taxon>
        <taxon>Prochlorococcus</taxon>
    </lineage>
</organism>
<dbReference type="HOGENOM" id="CLU_145470_1_1_3"/>
<dbReference type="BioCyc" id="PMAR59922:G1G80-413-MONOMER"/>
<evidence type="ECO:0000313" key="2">
    <source>
        <dbReference type="Proteomes" id="UP000002274"/>
    </source>
</evidence>
<proteinExistence type="predicted"/>
<dbReference type="InterPro" id="IPR009666">
    <property type="entry name" value="Uncharacterised_Ycf35"/>
</dbReference>
<dbReference type="STRING" id="59922.P9303_04461"/>
<dbReference type="EMBL" id="CP000554">
    <property type="protein sequence ID" value="ABM77198.1"/>
    <property type="molecule type" value="Genomic_DNA"/>
</dbReference>
<evidence type="ECO:0000313" key="1">
    <source>
        <dbReference type="EMBL" id="ABM77198.1"/>
    </source>
</evidence>
<dbReference type="KEGG" id="pmf:P9303_04461"/>
<protein>
    <recommendedName>
        <fullName evidence="3">Ycf35</fullName>
    </recommendedName>
</protein>
<accession>A2C6T8</accession>
<sequence>MSHFSTVKTHLRKREPLLQALKDLGYVPQEGERSVRGYRGQTVTAELSVIMPEGGDIGFRLNSTTGAYELVTDLDLWRQSVPVERFLAQLTQRYALNTVLASTAQEGFEVAEQRNTDDGAIELVVTRWDS</sequence>
<dbReference type="Proteomes" id="UP000002274">
    <property type="component" value="Chromosome"/>
</dbReference>
<name>A2C6T8_PROM3</name>
<dbReference type="AlphaFoldDB" id="A2C6T8"/>
<gene>
    <name evidence="1" type="ordered locus">P9303_04461</name>
</gene>
<dbReference type="RefSeq" id="WP_011825122.1">
    <property type="nucleotide sequence ID" value="NC_008820.1"/>
</dbReference>
<evidence type="ECO:0008006" key="3">
    <source>
        <dbReference type="Google" id="ProtNLM"/>
    </source>
</evidence>